<dbReference type="HOGENOM" id="CLU_034545_3_2_0"/>
<keyword evidence="3" id="KW-1185">Reference proteome</keyword>
<reference evidence="2 3" key="1">
    <citation type="journal article" date="2015" name="PeerJ">
        <title>First genomic representation of candidate bacterial phylum KSB3 points to enhanced environmental sensing as a trigger of wastewater bulking.</title>
        <authorList>
            <person name="Sekiguchi Y."/>
            <person name="Ohashi A."/>
            <person name="Parks D.H."/>
            <person name="Yamauchi T."/>
            <person name="Tyson G.W."/>
            <person name="Hugenholtz P."/>
        </authorList>
    </citation>
    <scope>NUCLEOTIDE SEQUENCE [LARGE SCALE GENOMIC DNA]</scope>
</reference>
<organism evidence="2 3">
    <name type="scientific">Candidatus Moduliflexus flocculans</name>
    <dbReference type="NCBI Taxonomy" id="1499966"/>
    <lineage>
        <taxon>Bacteria</taxon>
        <taxon>Candidatus Moduliflexota</taxon>
        <taxon>Candidatus Moduliflexia</taxon>
        <taxon>Candidatus Moduliflexales</taxon>
        <taxon>Candidatus Moduliflexaceae</taxon>
    </lineage>
</organism>
<dbReference type="SMART" id="SM00331">
    <property type="entry name" value="PP2C_SIG"/>
    <property type="match status" value="1"/>
</dbReference>
<dbReference type="AlphaFoldDB" id="A0A0S6VRW5"/>
<dbReference type="Proteomes" id="UP000030700">
    <property type="component" value="Unassembled WGS sequence"/>
</dbReference>
<evidence type="ECO:0000313" key="2">
    <source>
        <dbReference type="EMBL" id="GAK50000.1"/>
    </source>
</evidence>
<proteinExistence type="predicted"/>
<accession>A0A0S6VRW5</accession>
<evidence type="ECO:0000259" key="1">
    <source>
        <dbReference type="PROSITE" id="PS51746"/>
    </source>
</evidence>
<gene>
    <name evidence="2" type="ORF">U14_01225</name>
</gene>
<feature type="domain" description="PPM-type phosphatase" evidence="1">
    <location>
        <begin position="5"/>
        <end position="244"/>
    </location>
</feature>
<dbReference type="SMART" id="SM00332">
    <property type="entry name" value="PP2Cc"/>
    <property type="match status" value="1"/>
</dbReference>
<protein>
    <submittedName>
        <fullName evidence="2">Protein serine/threonine phosphatase</fullName>
    </submittedName>
</protein>
<sequence>MEILSAGLTDVGYKRQHNEDAFLCDEKKRLFIVADGMGGRAAGETASQAVVTVLPLLLKEKIQALDTPTPGQITFIIGNTLAELSEHLYRQSQEFPEIKGLGSTAALLFIHHEMAYVACAGDSRVYLLREKRLLQITKDQTIAAALVRTGHLSPDKAACHPLSHALEEFIGKEGQLHPGVWCKKLRPGDRWLLCSDGLTKGLTNEGLARLLSTRVSPQEVCHDLVSTAKENDGTDNITVIVVDMADSHEQPSEG</sequence>
<dbReference type="CDD" id="cd00143">
    <property type="entry name" value="PP2Cc"/>
    <property type="match status" value="1"/>
</dbReference>
<dbReference type="GO" id="GO:0004722">
    <property type="term" value="F:protein serine/threonine phosphatase activity"/>
    <property type="evidence" value="ECO:0007669"/>
    <property type="project" value="InterPro"/>
</dbReference>
<dbReference type="PANTHER" id="PTHR13832:SF827">
    <property type="entry name" value="PROTEIN PHOSPHATASE 1L"/>
    <property type="match status" value="1"/>
</dbReference>
<dbReference type="EMBL" id="DF820455">
    <property type="protein sequence ID" value="GAK50000.1"/>
    <property type="molecule type" value="Genomic_DNA"/>
</dbReference>
<dbReference type="SUPFAM" id="SSF81606">
    <property type="entry name" value="PP2C-like"/>
    <property type="match status" value="1"/>
</dbReference>
<dbReference type="STRING" id="1499966.U14_01225"/>
<dbReference type="InterPro" id="IPR015655">
    <property type="entry name" value="PP2C"/>
</dbReference>
<evidence type="ECO:0000313" key="3">
    <source>
        <dbReference type="Proteomes" id="UP000030700"/>
    </source>
</evidence>
<dbReference type="Pfam" id="PF13672">
    <property type="entry name" value="PP2C_2"/>
    <property type="match status" value="1"/>
</dbReference>
<name>A0A0S6VRW5_9BACT</name>
<dbReference type="Gene3D" id="3.60.40.10">
    <property type="entry name" value="PPM-type phosphatase domain"/>
    <property type="match status" value="1"/>
</dbReference>
<dbReference type="PANTHER" id="PTHR13832">
    <property type="entry name" value="PROTEIN PHOSPHATASE 2C"/>
    <property type="match status" value="1"/>
</dbReference>
<dbReference type="InterPro" id="IPR001932">
    <property type="entry name" value="PPM-type_phosphatase-like_dom"/>
</dbReference>
<dbReference type="InterPro" id="IPR036457">
    <property type="entry name" value="PPM-type-like_dom_sf"/>
</dbReference>
<dbReference type="PROSITE" id="PS51746">
    <property type="entry name" value="PPM_2"/>
    <property type="match status" value="1"/>
</dbReference>